<protein>
    <recommendedName>
        <fullName evidence="4">Bacteriophage coat protein B</fullName>
    </recommendedName>
</protein>
<evidence type="ECO:0000256" key="1">
    <source>
        <dbReference type="SAM" id="Phobius"/>
    </source>
</evidence>
<dbReference type="EMBL" id="FOMQ01000007">
    <property type="protein sequence ID" value="SFD87151.1"/>
    <property type="molecule type" value="Genomic_DNA"/>
</dbReference>
<dbReference type="STRING" id="32040.SAMN04489710_107237"/>
<dbReference type="Pfam" id="PF05356">
    <property type="entry name" value="Phage_Coat_B"/>
    <property type="match status" value="1"/>
</dbReference>
<proteinExistence type="predicted"/>
<keyword evidence="3" id="KW-1185">Reference proteome</keyword>
<feature type="transmembrane region" description="Helical" evidence="1">
    <location>
        <begin position="48"/>
        <end position="66"/>
    </location>
</feature>
<keyword evidence="1" id="KW-0812">Transmembrane</keyword>
<dbReference type="AlphaFoldDB" id="A0A1I1VW83"/>
<keyword evidence="1" id="KW-1133">Transmembrane helix</keyword>
<gene>
    <name evidence="2" type="ORF">SAMN04489710_107237</name>
</gene>
<dbReference type="RefSeq" id="WP_139225712.1">
    <property type="nucleotide sequence ID" value="NZ_FOMQ01000007.1"/>
</dbReference>
<reference evidence="3" key="1">
    <citation type="submission" date="2016-10" db="EMBL/GenBank/DDBJ databases">
        <authorList>
            <person name="Varghese N."/>
            <person name="Submissions S."/>
        </authorList>
    </citation>
    <scope>NUCLEOTIDE SEQUENCE [LARGE SCALE GENOMIC DNA]</scope>
    <source>
        <strain evidence="3">DSM 7481</strain>
    </source>
</reference>
<dbReference type="InterPro" id="IPR008020">
    <property type="entry name" value="G8P"/>
</dbReference>
<evidence type="ECO:0008006" key="4">
    <source>
        <dbReference type="Google" id="ProtNLM"/>
    </source>
</evidence>
<keyword evidence="1" id="KW-0472">Membrane</keyword>
<dbReference type="Proteomes" id="UP000199517">
    <property type="component" value="Unassembled WGS sequence"/>
</dbReference>
<sequence>MFANTMGVARKYGARAVSSLALVPVLVGNAYAALPADVKTETDAYKTDALAALGMVLAAGVAIWGLKKLGQKLGWI</sequence>
<evidence type="ECO:0000313" key="2">
    <source>
        <dbReference type="EMBL" id="SFD87151.1"/>
    </source>
</evidence>
<evidence type="ECO:0000313" key="3">
    <source>
        <dbReference type="Proteomes" id="UP000199517"/>
    </source>
</evidence>
<organism evidence="2 3">
    <name type="scientific">Paracidovorax konjaci</name>
    <dbReference type="NCBI Taxonomy" id="32040"/>
    <lineage>
        <taxon>Bacteria</taxon>
        <taxon>Pseudomonadati</taxon>
        <taxon>Pseudomonadota</taxon>
        <taxon>Betaproteobacteria</taxon>
        <taxon>Burkholderiales</taxon>
        <taxon>Comamonadaceae</taxon>
        <taxon>Paracidovorax</taxon>
    </lineage>
</organism>
<name>A0A1I1VW83_9BURK</name>
<accession>A0A1I1VW83</accession>